<feature type="compositionally biased region" description="Basic and acidic residues" evidence="1">
    <location>
        <begin position="41"/>
        <end position="58"/>
    </location>
</feature>
<dbReference type="EMBL" id="MLJW01001428">
    <property type="protein sequence ID" value="OIQ78295.1"/>
    <property type="molecule type" value="Genomic_DNA"/>
</dbReference>
<gene>
    <name evidence="2" type="ORF">GALL_399970</name>
</gene>
<feature type="region of interest" description="Disordered" evidence="1">
    <location>
        <begin position="78"/>
        <end position="137"/>
    </location>
</feature>
<accession>A0A1J5QE58</accession>
<proteinExistence type="predicted"/>
<dbReference type="AlphaFoldDB" id="A0A1J5QE58"/>
<evidence type="ECO:0000313" key="2">
    <source>
        <dbReference type="EMBL" id="OIQ78295.1"/>
    </source>
</evidence>
<protein>
    <submittedName>
        <fullName evidence="2">Uncharacterized protein</fullName>
    </submittedName>
</protein>
<evidence type="ECO:0000256" key="1">
    <source>
        <dbReference type="SAM" id="MobiDB-lite"/>
    </source>
</evidence>
<name>A0A1J5QE58_9ZZZZ</name>
<feature type="compositionally biased region" description="Basic and acidic residues" evidence="1">
    <location>
        <begin position="1"/>
        <end position="18"/>
    </location>
</feature>
<feature type="region of interest" description="Disordered" evidence="1">
    <location>
        <begin position="1"/>
        <end position="30"/>
    </location>
</feature>
<feature type="region of interest" description="Disordered" evidence="1">
    <location>
        <begin position="39"/>
        <end position="58"/>
    </location>
</feature>
<reference evidence="2" key="1">
    <citation type="submission" date="2016-10" db="EMBL/GenBank/DDBJ databases">
        <title>Sequence of Gallionella enrichment culture.</title>
        <authorList>
            <person name="Poehlein A."/>
            <person name="Muehling M."/>
            <person name="Daniel R."/>
        </authorList>
    </citation>
    <scope>NUCLEOTIDE SEQUENCE</scope>
</reference>
<organism evidence="2">
    <name type="scientific">mine drainage metagenome</name>
    <dbReference type="NCBI Taxonomy" id="410659"/>
    <lineage>
        <taxon>unclassified sequences</taxon>
        <taxon>metagenomes</taxon>
        <taxon>ecological metagenomes</taxon>
    </lineage>
</organism>
<comment type="caution">
    <text evidence="2">The sequence shown here is derived from an EMBL/GenBank/DDBJ whole genome shotgun (WGS) entry which is preliminary data.</text>
</comment>
<sequence length="137" mass="15321">MQQRDRLEVQREGVADARQRRRIGAAHGADEVRAGGFGEFGELRRQRDDASRRPRKTHDAAEVVVYFRRCRGRDGRALAGGERRGRWRGQWRGEQGGERHEAAQLHAAAPGGGVLGRCGHRSASAQRQHSGRRALHT</sequence>